<evidence type="ECO:0000259" key="1">
    <source>
        <dbReference type="Pfam" id="PF22746"/>
    </source>
</evidence>
<dbReference type="Pfam" id="PF22746">
    <property type="entry name" value="SHOCT-like_DUF2089-C"/>
    <property type="match status" value="1"/>
</dbReference>
<dbReference type="KEGG" id="ifn:GM661_05995"/>
<protein>
    <recommendedName>
        <fullName evidence="1">YvlB/LiaX N-terminal domain-containing protein</fullName>
    </recommendedName>
</protein>
<organism evidence="2 3">
    <name type="scientific">Iocasia fonsfrigidae</name>
    <dbReference type="NCBI Taxonomy" id="2682810"/>
    <lineage>
        <taxon>Bacteria</taxon>
        <taxon>Bacillati</taxon>
        <taxon>Bacillota</taxon>
        <taxon>Clostridia</taxon>
        <taxon>Halanaerobiales</taxon>
        <taxon>Halanaerobiaceae</taxon>
        <taxon>Iocasia</taxon>
    </lineage>
</organism>
<accession>A0A8A7K701</accession>
<keyword evidence="3" id="KW-1185">Reference proteome</keyword>
<feature type="domain" description="YvlB/LiaX N-terminal" evidence="1">
    <location>
        <begin position="5"/>
        <end position="36"/>
    </location>
</feature>
<dbReference type="Proteomes" id="UP000665020">
    <property type="component" value="Chromosome"/>
</dbReference>
<evidence type="ECO:0000313" key="3">
    <source>
        <dbReference type="Proteomes" id="UP000665020"/>
    </source>
</evidence>
<dbReference type="RefSeq" id="WP_230869194.1">
    <property type="nucleotide sequence ID" value="NZ_CP046640.1"/>
</dbReference>
<name>A0A8A7K701_9FIRM</name>
<proteinExistence type="predicted"/>
<sequence length="128" mass="14338">MSVNEEKMQILKMIEEGKINSKEGLELLEAVDSKDEQQIITSGGSKAKWLRVRVKTEEDKTKVNVNIPISVVDIGFKIAKAYSPELNADELKDIDFEEIIKAIKNGAEGKIVDIKDEESNTTVEVFVE</sequence>
<evidence type="ECO:0000313" key="2">
    <source>
        <dbReference type="EMBL" id="QTL97563.1"/>
    </source>
</evidence>
<dbReference type="AlphaFoldDB" id="A0A8A7K701"/>
<reference evidence="2" key="1">
    <citation type="submission" date="2019-12" db="EMBL/GenBank/DDBJ databases">
        <authorList>
            <person name="zhang j."/>
            <person name="sun C.M."/>
        </authorList>
    </citation>
    <scope>NUCLEOTIDE SEQUENCE</scope>
    <source>
        <strain evidence="2">NS-1</strain>
    </source>
</reference>
<dbReference type="EMBL" id="CP046640">
    <property type="protein sequence ID" value="QTL97563.1"/>
    <property type="molecule type" value="Genomic_DNA"/>
</dbReference>
<dbReference type="InterPro" id="IPR053959">
    <property type="entry name" value="YvlB/LiaX_N"/>
</dbReference>
<gene>
    <name evidence="2" type="ORF">GM661_05995</name>
</gene>